<evidence type="ECO:0000256" key="2">
    <source>
        <dbReference type="SAM" id="Phobius"/>
    </source>
</evidence>
<evidence type="ECO:0000313" key="3">
    <source>
        <dbReference type="EMBL" id="KAL0088693.1"/>
    </source>
</evidence>
<feature type="transmembrane region" description="Helical" evidence="2">
    <location>
        <begin position="60"/>
        <end position="80"/>
    </location>
</feature>
<protein>
    <submittedName>
        <fullName evidence="3">Uncharacterized protein</fullName>
    </submittedName>
</protein>
<accession>A0ABR3B368</accession>
<feature type="compositionally biased region" description="Basic and acidic residues" evidence="1">
    <location>
        <begin position="1"/>
        <end position="21"/>
    </location>
</feature>
<keyword evidence="2" id="KW-1133">Transmembrane helix</keyword>
<feature type="region of interest" description="Disordered" evidence="1">
    <location>
        <begin position="1"/>
        <end position="25"/>
    </location>
</feature>
<keyword evidence="4" id="KW-1185">Reference proteome</keyword>
<reference evidence="3 4" key="1">
    <citation type="submission" date="2024-04" db="EMBL/GenBank/DDBJ databases">
        <title>Symmetric and asymmetric DNA N6-adenine methylation regulates different biological responses in Mucorales.</title>
        <authorList>
            <consortium name="Lawrence Berkeley National Laboratory"/>
            <person name="Lax C."/>
            <person name="Mondo S.J."/>
            <person name="Osorio-Concepcion M."/>
            <person name="Muszewska A."/>
            <person name="Corrochano-Luque M."/>
            <person name="Gutierrez G."/>
            <person name="Riley R."/>
            <person name="Lipzen A."/>
            <person name="Guo J."/>
            <person name="Hundley H."/>
            <person name="Amirebrahimi M."/>
            <person name="Ng V."/>
            <person name="Lorenzo-Gutierrez D."/>
            <person name="Binder U."/>
            <person name="Yang J."/>
            <person name="Song Y."/>
            <person name="Canovas D."/>
            <person name="Navarro E."/>
            <person name="Freitag M."/>
            <person name="Gabaldon T."/>
            <person name="Grigoriev I.V."/>
            <person name="Corrochano L.M."/>
            <person name="Nicolas F.E."/>
            <person name="Garre V."/>
        </authorList>
    </citation>
    <scope>NUCLEOTIDE SEQUENCE [LARGE SCALE GENOMIC DNA]</scope>
    <source>
        <strain evidence="3 4">L51</strain>
    </source>
</reference>
<gene>
    <name evidence="3" type="ORF">J3Q64DRAFT_1730827</name>
</gene>
<evidence type="ECO:0000313" key="4">
    <source>
        <dbReference type="Proteomes" id="UP001448207"/>
    </source>
</evidence>
<keyword evidence="2" id="KW-0812">Transmembrane</keyword>
<dbReference type="EMBL" id="JBCLYO010000005">
    <property type="protein sequence ID" value="KAL0088693.1"/>
    <property type="molecule type" value="Genomic_DNA"/>
</dbReference>
<keyword evidence="2" id="KW-0472">Membrane</keyword>
<feature type="transmembrane region" description="Helical" evidence="2">
    <location>
        <begin position="128"/>
        <end position="148"/>
    </location>
</feature>
<feature type="transmembrane region" description="Helical" evidence="2">
    <location>
        <begin position="100"/>
        <end position="122"/>
    </location>
</feature>
<organism evidence="3 4">
    <name type="scientific">Phycomyces blakesleeanus</name>
    <dbReference type="NCBI Taxonomy" id="4837"/>
    <lineage>
        <taxon>Eukaryota</taxon>
        <taxon>Fungi</taxon>
        <taxon>Fungi incertae sedis</taxon>
        <taxon>Mucoromycota</taxon>
        <taxon>Mucoromycotina</taxon>
        <taxon>Mucoromycetes</taxon>
        <taxon>Mucorales</taxon>
        <taxon>Phycomycetaceae</taxon>
        <taxon>Phycomyces</taxon>
    </lineage>
</organism>
<dbReference type="Pfam" id="PF20479">
    <property type="entry name" value="TMEM128"/>
    <property type="match status" value="1"/>
</dbReference>
<proteinExistence type="predicted"/>
<dbReference type="InterPro" id="IPR033579">
    <property type="entry name" value="TMEM128"/>
</dbReference>
<comment type="caution">
    <text evidence="3">The sequence shown here is derived from an EMBL/GenBank/DDBJ whole genome shotgun (WGS) entry which is preliminary data.</text>
</comment>
<name>A0ABR3B368_PHYBL</name>
<sequence length="149" mass="16698">MYKRPSRSERSKGLQKTDNKYKSQGHPLQTALSSLPQLAISLAILFMIVVTNTSNQQPNLLWLTIASAGSLCLGSVFIYLQINNANYKDWKEHSWTRQAIQIASIAFVITIPSSHIALWPIYGWTTPFVVIPAFVTIFTCLHIGTTFLS</sequence>
<feature type="transmembrane region" description="Helical" evidence="2">
    <location>
        <begin position="30"/>
        <end position="48"/>
    </location>
</feature>
<evidence type="ECO:0000256" key="1">
    <source>
        <dbReference type="SAM" id="MobiDB-lite"/>
    </source>
</evidence>
<dbReference type="Proteomes" id="UP001448207">
    <property type="component" value="Unassembled WGS sequence"/>
</dbReference>